<reference evidence="12" key="1">
    <citation type="journal article" date="2023" name="Science">
        <title>Genome structures resolve the early diversification of teleost fishes.</title>
        <authorList>
            <person name="Parey E."/>
            <person name="Louis A."/>
            <person name="Montfort J."/>
            <person name="Bouchez O."/>
            <person name="Roques C."/>
            <person name="Iampietro C."/>
            <person name="Lluch J."/>
            <person name="Castinel A."/>
            <person name="Donnadieu C."/>
            <person name="Desvignes T."/>
            <person name="Floi Bucao C."/>
            <person name="Jouanno E."/>
            <person name="Wen M."/>
            <person name="Mejri S."/>
            <person name="Dirks R."/>
            <person name="Jansen H."/>
            <person name="Henkel C."/>
            <person name="Chen W.J."/>
            <person name="Zahm M."/>
            <person name="Cabau C."/>
            <person name="Klopp C."/>
            <person name="Thompson A.W."/>
            <person name="Robinson-Rechavi M."/>
            <person name="Braasch I."/>
            <person name="Lecointre G."/>
            <person name="Bobe J."/>
            <person name="Postlethwait J.H."/>
            <person name="Berthelot C."/>
            <person name="Roest Crollius H."/>
            <person name="Guiguen Y."/>
        </authorList>
    </citation>
    <scope>NUCLEOTIDE SEQUENCE</scope>
    <source>
        <strain evidence="12">NC1722</strain>
    </source>
</reference>
<sequence>MRGRLKSKNISFLCLVLSLVLTPVCPMEVSTPEEVRASRGRSVTLKCSFWSKVRGTSGLSVDWSFRRGSSSGSRTFFHFSSVPYPPRQEPFRGRVLWLGNPQYGDVSIQLLNTSLNDNGTYTCAVRNPPDVHGTPAHIQLTVTPEELTRRFSDVAVLLALVLLPSAVAVAILLVRLCCCSRRRGKPPVRRLLPSVSLTEGEEPGNRKKPCNRKPTVREQMVMCCELYLQDPDYDEFYLHNRPQAEAVAETQC</sequence>
<name>A0AAD7RA59_9TELE</name>
<evidence type="ECO:0000256" key="7">
    <source>
        <dbReference type="ARBA" id="ARBA00023180"/>
    </source>
</evidence>
<dbReference type="SUPFAM" id="SSF48726">
    <property type="entry name" value="Immunoglobulin"/>
    <property type="match status" value="1"/>
</dbReference>
<evidence type="ECO:0000256" key="5">
    <source>
        <dbReference type="ARBA" id="ARBA00023136"/>
    </source>
</evidence>
<keyword evidence="13" id="KW-1185">Reference proteome</keyword>
<dbReference type="PRINTS" id="PR00213">
    <property type="entry name" value="MYELINP0"/>
</dbReference>
<dbReference type="PANTHER" id="PTHR13869:SF20">
    <property type="entry name" value="MYELIN PROTEIN ZERO-LIKE PROTEIN 3"/>
    <property type="match status" value="1"/>
</dbReference>
<keyword evidence="4 9" id="KW-1133">Transmembrane helix</keyword>
<dbReference type="Proteomes" id="UP001221898">
    <property type="component" value="Unassembled WGS sequence"/>
</dbReference>
<evidence type="ECO:0000313" key="12">
    <source>
        <dbReference type="EMBL" id="KAJ8372718.1"/>
    </source>
</evidence>
<dbReference type="Gene3D" id="2.60.40.10">
    <property type="entry name" value="Immunoglobulins"/>
    <property type="match status" value="1"/>
</dbReference>
<evidence type="ECO:0000313" key="13">
    <source>
        <dbReference type="Proteomes" id="UP001221898"/>
    </source>
</evidence>
<proteinExistence type="predicted"/>
<feature type="domain" description="Ig-like" evidence="11">
    <location>
        <begin position="26"/>
        <end position="141"/>
    </location>
</feature>
<organism evidence="12 13">
    <name type="scientific">Aldrovandia affinis</name>
    <dbReference type="NCBI Taxonomy" id="143900"/>
    <lineage>
        <taxon>Eukaryota</taxon>
        <taxon>Metazoa</taxon>
        <taxon>Chordata</taxon>
        <taxon>Craniata</taxon>
        <taxon>Vertebrata</taxon>
        <taxon>Euteleostomi</taxon>
        <taxon>Actinopterygii</taxon>
        <taxon>Neopterygii</taxon>
        <taxon>Teleostei</taxon>
        <taxon>Notacanthiformes</taxon>
        <taxon>Halosauridae</taxon>
        <taxon>Aldrovandia</taxon>
    </lineage>
</organism>
<dbReference type="SMART" id="SM00409">
    <property type="entry name" value="IG"/>
    <property type="match status" value="1"/>
</dbReference>
<keyword evidence="5 9" id="KW-0472">Membrane</keyword>
<protein>
    <recommendedName>
        <fullName evidence="11">Ig-like domain-containing protein</fullName>
    </recommendedName>
</protein>
<dbReference type="AlphaFoldDB" id="A0AAD7RA59"/>
<dbReference type="InterPro" id="IPR036179">
    <property type="entry name" value="Ig-like_dom_sf"/>
</dbReference>
<dbReference type="Pfam" id="PF07686">
    <property type="entry name" value="V-set"/>
    <property type="match status" value="1"/>
</dbReference>
<evidence type="ECO:0000256" key="4">
    <source>
        <dbReference type="ARBA" id="ARBA00022989"/>
    </source>
</evidence>
<gene>
    <name evidence="12" type="ORF">AAFF_G00277870</name>
</gene>
<dbReference type="InterPro" id="IPR003599">
    <property type="entry name" value="Ig_sub"/>
</dbReference>
<dbReference type="InterPro" id="IPR013106">
    <property type="entry name" value="Ig_V-set"/>
</dbReference>
<feature type="chain" id="PRO_5041996862" description="Ig-like domain-containing protein" evidence="10">
    <location>
        <begin position="27"/>
        <end position="252"/>
    </location>
</feature>
<dbReference type="GO" id="GO:0005886">
    <property type="term" value="C:plasma membrane"/>
    <property type="evidence" value="ECO:0007669"/>
    <property type="project" value="TreeGrafter"/>
</dbReference>
<dbReference type="EMBL" id="JAINUG010000389">
    <property type="protein sequence ID" value="KAJ8372718.1"/>
    <property type="molecule type" value="Genomic_DNA"/>
</dbReference>
<keyword evidence="7" id="KW-0325">Glycoprotein</keyword>
<evidence type="ECO:0000256" key="2">
    <source>
        <dbReference type="ARBA" id="ARBA00022692"/>
    </source>
</evidence>
<evidence type="ECO:0000256" key="6">
    <source>
        <dbReference type="ARBA" id="ARBA00023157"/>
    </source>
</evidence>
<comment type="subcellular location">
    <subcellularLocation>
        <location evidence="1">Membrane</location>
        <topology evidence="1">Single-pass type I membrane protein</topology>
    </subcellularLocation>
</comment>
<dbReference type="PANTHER" id="PTHR13869">
    <property type="entry name" value="MYELIN P0 RELATED"/>
    <property type="match status" value="1"/>
</dbReference>
<dbReference type="InterPro" id="IPR007110">
    <property type="entry name" value="Ig-like_dom"/>
</dbReference>
<evidence type="ECO:0000259" key="11">
    <source>
        <dbReference type="PROSITE" id="PS50835"/>
    </source>
</evidence>
<evidence type="ECO:0000256" key="10">
    <source>
        <dbReference type="SAM" id="SignalP"/>
    </source>
</evidence>
<accession>A0AAD7RA59</accession>
<keyword evidence="8" id="KW-0393">Immunoglobulin domain</keyword>
<keyword evidence="3 10" id="KW-0732">Signal</keyword>
<feature type="transmembrane region" description="Helical" evidence="9">
    <location>
        <begin position="154"/>
        <end position="176"/>
    </location>
</feature>
<comment type="caution">
    <text evidence="12">The sequence shown here is derived from an EMBL/GenBank/DDBJ whole genome shotgun (WGS) entry which is preliminary data.</text>
</comment>
<keyword evidence="6" id="KW-1015">Disulfide bond</keyword>
<evidence type="ECO:0000256" key="9">
    <source>
        <dbReference type="SAM" id="Phobius"/>
    </source>
</evidence>
<evidence type="ECO:0000256" key="8">
    <source>
        <dbReference type="ARBA" id="ARBA00023319"/>
    </source>
</evidence>
<keyword evidence="2 9" id="KW-0812">Transmembrane</keyword>
<dbReference type="InterPro" id="IPR013783">
    <property type="entry name" value="Ig-like_fold"/>
</dbReference>
<dbReference type="InterPro" id="IPR000920">
    <property type="entry name" value="Myelin_P0-rel"/>
</dbReference>
<feature type="signal peptide" evidence="10">
    <location>
        <begin position="1"/>
        <end position="26"/>
    </location>
</feature>
<dbReference type="SMART" id="SM00406">
    <property type="entry name" value="IGv"/>
    <property type="match status" value="1"/>
</dbReference>
<dbReference type="PROSITE" id="PS50835">
    <property type="entry name" value="IG_LIKE"/>
    <property type="match status" value="1"/>
</dbReference>
<evidence type="ECO:0000256" key="3">
    <source>
        <dbReference type="ARBA" id="ARBA00022729"/>
    </source>
</evidence>
<evidence type="ECO:0000256" key="1">
    <source>
        <dbReference type="ARBA" id="ARBA00004479"/>
    </source>
</evidence>